<comment type="subcellular location">
    <subcellularLocation>
        <location evidence="1">Cell membrane</location>
        <topology evidence="1">Multi-pass membrane protein</topology>
    </subcellularLocation>
</comment>
<proteinExistence type="predicted"/>
<feature type="transmembrane region" description="Helical" evidence="7">
    <location>
        <begin position="6"/>
        <end position="26"/>
    </location>
</feature>
<evidence type="ECO:0000256" key="1">
    <source>
        <dbReference type="ARBA" id="ARBA00004651"/>
    </source>
</evidence>
<keyword evidence="9" id="KW-1185">Reference proteome</keyword>
<sequence>MTIFATGFLTYLALIVAIGAQTLFLLRQIVRRDRVWTVLIVCFVGDVALLALGAAGIGMVAERWPWLVTALTVAGVVYLAWFAAGALRSAVRGQRTLAAAAEAEGPAVGLTDGEIAALTGELPLIDPATGRLSADFTGRTAEGRAVPVGAGVGTGHGHDPLGDESRTVGGIPVGNPRLCGTRPGERGADGRSGGVAVKQRVQPRRVVLSAPQTPLPRIVLLALSVSFFNPHAILDTVVMMGTFAQTYGPGKWVYVGGAVAASLVWFTVLGWGGTRLAPYMNTPRTWRIVDAAVGVLMLVIAAKVGLTLL</sequence>
<dbReference type="PANTHER" id="PTHR30086">
    <property type="entry name" value="ARGININE EXPORTER PROTEIN ARGO"/>
    <property type="match status" value="1"/>
</dbReference>
<feature type="region of interest" description="Disordered" evidence="6">
    <location>
        <begin position="147"/>
        <end position="195"/>
    </location>
</feature>
<keyword evidence="3 7" id="KW-0812">Transmembrane</keyword>
<feature type="transmembrane region" description="Helical" evidence="7">
    <location>
        <begin position="285"/>
        <end position="306"/>
    </location>
</feature>
<evidence type="ECO:0000256" key="5">
    <source>
        <dbReference type="ARBA" id="ARBA00023136"/>
    </source>
</evidence>
<dbReference type="GO" id="GO:0005886">
    <property type="term" value="C:plasma membrane"/>
    <property type="evidence" value="ECO:0007669"/>
    <property type="project" value="UniProtKB-SubCell"/>
</dbReference>
<dbReference type="AlphaFoldDB" id="A0A7W9JKF9"/>
<dbReference type="Proteomes" id="UP000567246">
    <property type="component" value="Unassembled WGS sequence"/>
</dbReference>
<dbReference type="GO" id="GO:0015171">
    <property type="term" value="F:amino acid transmembrane transporter activity"/>
    <property type="evidence" value="ECO:0007669"/>
    <property type="project" value="TreeGrafter"/>
</dbReference>
<keyword evidence="4 7" id="KW-1133">Transmembrane helix</keyword>
<feature type="compositionally biased region" description="Basic and acidic residues" evidence="6">
    <location>
        <begin position="156"/>
        <end position="166"/>
    </location>
</feature>
<dbReference type="InterPro" id="IPR001123">
    <property type="entry name" value="LeuE-type"/>
</dbReference>
<feature type="transmembrane region" description="Helical" evidence="7">
    <location>
        <begin position="252"/>
        <end position="273"/>
    </location>
</feature>
<feature type="transmembrane region" description="Helical" evidence="7">
    <location>
        <begin position="218"/>
        <end position="240"/>
    </location>
</feature>
<organism evidence="8 9">
    <name type="scientific">Micrococcus endophyticus</name>
    <dbReference type="NCBI Taxonomy" id="455343"/>
    <lineage>
        <taxon>Bacteria</taxon>
        <taxon>Bacillati</taxon>
        <taxon>Actinomycetota</taxon>
        <taxon>Actinomycetes</taxon>
        <taxon>Micrococcales</taxon>
        <taxon>Micrococcaceae</taxon>
        <taxon>Micrococcus</taxon>
    </lineage>
</organism>
<keyword evidence="2" id="KW-1003">Cell membrane</keyword>
<accession>A0A7W9JKF9</accession>
<evidence type="ECO:0000256" key="3">
    <source>
        <dbReference type="ARBA" id="ARBA00022692"/>
    </source>
</evidence>
<dbReference type="PANTHER" id="PTHR30086:SF20">
    <property type="entry name" value="ARGININE EXPORTER PROTEIN ARGO-RELATED"/>
    <property type="match status" value="1"/>
</dbReference>
<evidence type="ECO:0000313" key="8">
    <source>
        <dbReference type="EMBL" id="MBB5849545.1"/>
    </source>
</evidence>
<feature type="transmembrane region" description="Helical" evidence="7">
    <location>
        <begin position="66"/>
        <end position="87"/>
    </location>
</feature>
<keyword evidence="5 7" id="KW-0472">Membrane</keyword>
<comment type="caution">
    <text evidence="8">The sequence shown here is derived from an EMBL/GenBank/DDBJ whole genome shotgun (WGS) entry which is preliminary data.</text>
</comment>
<dbReference type="Pfam" id="PF01810">
    <property type="entry name" value="LysE"/>
    <property type="match status" value="2"/>
</dbReference>
<gene>
    <name evidence="8" type="ORF">HDA33_002109</name>
</gene>
<dbReference type="RefSeq" id="WP_184173152.1">
    <property type="nucleotide sequence ID" value="NZ_BAABAG010000017.1"/>
</dbReference>
<dbReference type="EMBL" id="JACHMW010000001">
    <property type="protein sequence ID" value="MBB5849545.1"/>
    <property type="molecule type" value="Genomic_DNA"/>
</dbReference>
<protein>
    <submittedName>
        <fullName evidence="8">L-lysine exporter family protein LysE/ArgO</fullName>
    </submittedName>
</protein>
<evidence type="ECO:0000256" key="2">
    <source>
        <dbReference type="ARBA" id="ARBA00022475"/>
    </source>
</evidence>
<reference evidence="8 9" key="1">
    <citation type="submission" date="2020-08" db="EMBL/GenBank/DDBJ databases">
        <title>Sequencing the genomes of 1000 actinobacteria strains.</title>
        <authorList>
            <person name="Klenk H.-P."/>
        </authorList>
    </citation>
    <scope>NUCLEOTIDE SEQUENCE [LARGE SCALE GENOMIC DNA]</scope>
    <source>
        <strain evidence="8 9">DSM 17945</strain>
    </source>
</reference>
<feature type="transmembrane region" description="Helical" evidence="7">
    <location>
        <begin position="38"/>
        <end position="60"/>
    </location>
</feature>
<evidence type="ECO:0000256" key="7">
    <source>
        <dbReference type="SAM" id="Phobius"/>
    </source>
</evidence>
<evidence type="ECO:0000256" key="4">
    <source>
        <dbReference type="ARBA" id="ARBA00022989"/>
    </source>
</evidence>
<evidence type="ECO:0000313" key="9">
    <source>
        <dbReference type="Proteomes" id="UP000567246"/>
    </source>
</evidence>
<name>A0A7W9JKF9_9MICC</name>
<evidence type="ECO:0000256" key="6">
    <source>
        <dbReference type="SAM" id="MobiDB-lite"/>
    </source>
</evidence>